<reference evidence="1" key="1">
    <citation type="submission" date="2015-05" db="EMBL/GenBank/DDBJ databases">
        <title>Permanent draft genome of Rhodopirellula islandicus K833.</title>
        <authorList>
            <person name="Kizina J."/>
            <person name="Richter M."/>
            <person name="Glockner F.O."/>
            <person name="Harder J."/>
        </authorList>
    </citation>
    <scope>NUCLEOTIDE SEQUENCE [LARGE SCALE GENOMIC DNA]</scope>
    <source>
        <strain evidence="1">K833</strain>
    </source>
</reference>
<dbReference type="STRING" id="595434.RISK_003051"/>
<dbReference type="PATRIC" id="fig|595434.4.peg.2908"/>
<dbReference type="AlphaFoldDB" id="A0A0J1BDT9"/>
<accession>A0A0J1BDT9</accession>
<name>A0A0J1BDT9_RHOIS</name>
<dbReference type="EMBL" id="LECT01000025">
    <property type="protein sequence ID" value="KLU04783.1"/>
    <property type="molecule type" value="Genomic_DNA"/>
</dbReference>
<keyword evidence="2" id="KW-1185">Reference proteome</keyword>
<proteinExistence type="predicted"/>
<dbReference type="Proteomes" id="UP000036367">
    <property type="component" value="Unassembled WGS sequence"/>
</dbReference>
<protein>
    <submittedName>
        <fullName evidence="1">Uncharacterized protein</fullName>
    </submittedName>
</protein>
<evidence type="ECO:0000313" key="1">
    <source>
        <dbReference type="EMBL" id="KLU04783.1"/>
    </source>
</evidence>
<gene>
    <name evidence="1" type="ORF">RISK_003051</name>
</gene>
<comment type="caution">
    <text evidence="1">The sequence shown here is derived from an EMBL/GenBank/DDBJ whole genome shotgun (WGS) entry which is preliminary data.</text>
</comment>
<evidence type="ECO:0000313" key="2">
    <source>
        <dbReference type="Proteomes" id="UP000036367"/>
    </source>
</evidence>
<organism evidence="1 2">
    <name type="scientific">Rhodopirellula islandica</name>
    <dbReference type="NCBI Taxonomy" id="595434"/>
    <lineage>
        <taxon>Bacteria</taxon>
        <taxon>Pseudomonadati</taxon>
        <taxon>Planctomycetota</taxon>
        <taxon>Planctomycetia</taxon>
        <taxon>Pirellulales</taxon>
        <taxon>Pirellulaceae</taxon>
        <taxon>Rhodopirellula</taxon>
    </lineage>
</organism>
<sequence length="39" mass="4563">MNQRMRKYKQSASRLLSLAVRNHPVEIIRTSAFESPFAE</sequence>